<reference evidence="1 2" key="1">
    <citation type="submission" date="2017-11" db="EMBL/GenBank/DDBJ databases">
        <title>Draft genome of Arthrobacter agilis strain UMCV2, a plant growth-promoting rhizobacterium and biocontrol capacity of phytopathogenic fungi.</title>
        <authorList>
            <person name="Martinez-Camara R."/>
            <person name="Santoyo G."/>
            <person name="Moreno-Hagelsieb G."/>
            <person name="Valencia-Cantero E."/>
        </authorList>
    </citation>
    <scope>NUCLEOTIDE SEQUENCE [LARGE SCALE GENOMIC DNA]</scope>
    <source>
        <strain evidence="1 2">UMCV2</strain>
    </source>
</reference>
<proteinExistence type="predicted"/>
<dbReference type="SUPFAM" id="SSF48371">
    <property type="entry name" value="ARM repeat"/>
    <property type="match status" value="1"/>
</dbReference>
<dbReference type="AlphaFoldDB" id="A0A2L0UGZ2"/>
<organism evidence="1 2">
    <name type="scientific">Arthrobacter agilis</name>
    <dbReference type="NCBI Taxonomy" id="37921"/>
    <lineage>
        <taxon>Bacteria</taxon>
        <taxon>Bacillati</taxon>
        <taxon>Actinomycetota</taxon>
        <taxon>Actinomycetes</taxon>
        <taxon>Micrococcales</taxon>
        <taxon>Micrococcaceae</taxon>
        <taxon>Arthrobacter</taxon>
    </lineage>
</organism>
<gene>
    <name evidence="1" type="ORF">CVO76_13280</name>
</gene>
<dbReference type="InterPro" id="IPR016024">
    <property type="entry name" value="ARM-type_fold"/>
</dbReference>
<dbReference type="RefSeq" id="WP_208739606.1">
    <property type="nucleotide sequence ID" value="NZ_CP024915.1"/>
</dbReference>
<name>A0A2L0UGZ2_9MICC</name>
<evidence type="ECO:0000313" key="2">
    <source>
        <dbReference type="Proteomes" id="UP000239187"/>
    </source>
</evidence>
<dbReference type="InterPro" id="IPR014825">
    <property type="entry name" value="DNA_alkylation"/>
</dbReference>
<evidence type="ECO:0000313" key="1">
    <source>
        <dbReference type="EMBL" id="AUZ88502.1"/>
    </source>
</evidence>
<dbReference type="Gene3D" id="1.25.10.90">
    <property type="match status" value="1"/>
</dbReference>
<dbReference type="PANTHER" id="PTHR34070">
    <property type="entry name" value="ARMADILLO-TYPE FOLD"/>
    <property type="match status" value="1"/>
</dbReference>
<dbReference type="Proteomes" id="UP000239187">
    <property type="component" value="Chromosome"/>
</dbReference>
<accession>A0A2L0UGZ2</accession>
<dbReference type="Pfam" id="PF08713">
    <property type="entry name" value="DNA_alkylation"/>
    <property type="match status" value="1"/>
</dbReference>
<dbReference type="EMBL" id="CP024915">
    <property type="protein sequence ID" value="AUZ88502.1"/>
    <property type="molecule type" value="Genomic_DNA"/>
</dbReference>
<dbReference type="PANTHER" id="PTHR34070:SF1">
    <property type="entry name" value="DNA ALKYLATION REPAIR PROTEIN"/>
    <property type="match status" value="1"/>
</dbReference>
<protein>
    <submittedName>
        <fullName evidence="1">DNA alkylation repair protein</fullName>
    </submittedName>
</protein>
<sequence length="203" mass="22244">MSDPADFIDESLQYESSEERAEEYERRYGTDLAYYGASVGAVRGAVRNAERRYRSLGHDDVAAVASELWSRPVFERRFAAVVLLQSSVRILRSSDLTRIEGFLRSALLRELVDPLAVDVVGPLLLRLRGQDAVRASAVLDRWAAADDPWLRRAAVLAHLPAFRAGDGDDASFRRTVRLVSGAQTGRDTAVEDAVALVRAAGAG</sequence>